<evidence type="ECO:0000313" key="3">
    <source>
        <dbReference type="Proteomes" id="UP001212997"/>
    </source>
</evidence>
<evidence type="ECO:0000256" key="1">
    <source>
        <dbReference type="SAM" id="MobiDB-lite"/>
    </source>
</evidence>
<gene>
    <name evidence="2" type="ORF">NLI96_g2568</name>
</gene>
<feature type="region of interest" description="Disordered" evidence="1">
    <location>
        <begin position="1"/>
        <end position="111"/>
    </location>
</feature>
<reference evidence="2" key="1">
    <citation type="submission" date="2022-07" db="EMBL/GenBank/DDBJ databases">
        <title>Genome Sequence of Physisporinus lineatus.</title>
        <authorList>
            <person name="Buettner E."/>
        </authorList>
    </citation>
    <scope>NUCLEOTIDE SEQUENCE</scope>
    <source>
        <strain evidence="2">VT162</strain>
    </source>
</reference>
<dbReference type="AlphaFoldDB" id="A0AAD5YGG0"/>
<evidence type="ECO:0000313" key="2">
    <source>
        <dbReference type="EMBL" id="KAJ3488805.1"/>
    </source>
</evidence>
<sequence length="332" mass="35918">MEDDFTFGASVWGSAAPTSLLPPPTFASPPTLSREPSTTDSFDDFDDFGTPAESMTPSAVEADDDFGDFGEFGDAEELGGETAFDEGGFGSLHQQPIAGPSSYAPIRPLQVDPLPSDEELRKELDERLGSLWGEHDKSLYTDQPIRQVGGRNQMLITPERQHLIALGIPVNLDEVLPPAGGKLPPLEIRTRPTSAPPGQIQSAATARPTASNSRAGTPRPSTPMARSKNNSLAAAQLRLGPQPELDESAVETLLNLRPEAMSMQRLSKLENHLQAIKDQTAQTSTLLTYLLQMRDALQQDSDMYNKLIAELVGEAQKIKTGKRVNSRRGSAM</sequence>
<dbReference type="Proteomes" id="UP001212997">
    <property type="component" value="Unassembled WGS sequence"/>
</dbReference>
<feature type="compositionally biased region" description="Polar residues" evidence="1">
    <location>
        <begin position="199"/>
        <end position="215"/>
    </location>
</feature>
<proteinExistence type="predicted"/>
<feature type="compositionally biased region" description="Acidic residues" evidence="1">
    <location>
        <begin position="61"/>
        <end position="79"/>
    </location>
</feature>
<accession>A0AAD5YGG0</accession>
<name>A0AAD5YGG0_9APHY</name>
<dbReference type="PANTHER" id="PTHR38698">
    <property type="entry name" value="EXPRESSED PROTEIN"/>
    <property type="match status" value="1"/>
</dbReference>
<dbReference type="PANTHER" id="PTHR38698:SF1">
    <property type="entry name" value="FUNGAL PROTEIN"/>
    <property type="match status" value="1"/>
</dbReference>
<feature type="region of interest" description="Disordered" evidence="1">
    <location>
        <begin position="183"/>
        <end position="228"/>
    </location>
</feature>
<dbReference type="EMBL" id="JANAWD010000059">
    <property type="protein sequence ID" value="KAJ3488805.1"/>
    <property type="molecule type" value="Genomic_DNA"/>
</dbReference>
<dbReference type="Pfam" id="PF17104">
    <property type="entry name" value="YBL010C_LAA2"/>
    <property type="match status" value="2"/>
</dbReference>
<dbReference type="InterPro" id="IPR031355">
    <property type="entry name" value="YBL010C/LAA2-like"/>
</dbReference>
<protein>
    <submittedName>
        <fullName evidence="2">Uncharacterized protein</fullName>
    </submittedName>
</protein>
<keyword evidence="3" id="KW-1185">Reference proteome</keyword>
<comment type="caution">
    <text evidence="2">The sequence shown here is derived from an EMBL/GenBank/DDBJ whole genome shotgun (WGS) entry which is preliminary data.</text>
</comment>
<organism evidence="2 3">
    <name type="scientific">Meripilus lineatus</name>
    <dbReference type="NCBI Taxonomy" id="2056292"/>
    <lineage>
        <taxon>Eukaryota</taxon>
        <taxon>Fungi</taxon>
        <taxon>Dikarya</taxon>
        <taxon>Basidiomycota</taxon>
        <taxon>Agaricomycotina</taxon>
        <taxon>Agaricomycetes</taxon>
        <taxon>Polyporales</taxon>
        <taxon>Meripilaceae</taxon>
        <taxon>Meripilus</taxon>
    </lineage>
</organism>